<dbReference type="EMBL" id="UOGE01000084">
    <property type="protein sequence ID" value="VAX23363.1"/>
    <property type="molecule type" value="Genomic_DNA"/>
</dbReference>
<protein>
    <recommendedName>
        <fullName evidence="2">Outer membrane protein beta-barrel domain-containing protein</fullName>
    </recommendedName>
</protein>
<sequence>MRLFIKLFFCGLLFSFFAPAQALAEKTVSFEAYSGFAYNAPTQLTVTEKGKEDVTLMADWETESFQDALYYGLRVGLWEGKKGWEIEFMHHKIKLTNAPEEIDSLEISHGYNLLTVNRAWELEVGYVHLGLGFVFTHPDLRLRGKERDHGKNGVIPSLNIAGPTMQASIGRRYKMSDTVYGFLEGKITTTYATIEYDDGEIQAPNIALHLVFGLGFDYFTGE</sequence>
<evidence type="ECO:0008006" key="2">
    <source>
        <dbReference type="Google" id="ProtNLM"/>
    </source>
</evidence>
<name>A0A3B1CF51_9ZZZZ</name>
<accession>A0A3B1CF51</accession>
<reference evidence="1" key="1">
    <citation type="submission" date="2018-06" db="EMBL/GenBank/DDBJ databases">
        <authorList>
            <person name="Zhirakovskaya E."/>
        </authorList>
    </citation>
    <scope>NUCLEOTIDE SEQUENCE</scope>
</reference>
<dbReference type="AlphaFoldDB" id="A0A3B1CF51"/>
<proteinExistence type="predicted"/>
<organism evidence="1">
    <name type="scientific">hydrothermal vent metagenome</name>
    <dbReference type="NCBI Taxonomy" id="652676"/>
    <lineage>
        <taxon>unclassified sequences</taxon>
        <taxon>metagenomes</taxon>
        <taxon>ecological metagenomes</taxon>
    </lineage>
</organism>
<gene>
    <name evidence="1" type="ORF">MNBD_NITROSPINAE02-1007</name>
</gene>
<evidence type="ECO:0000313" key="1">
    <source>
        <dbReference type="EMBL" id="VAX23363.1"/>
    </source>
</evidence>